<dbReference type="WBParaSite" id="Gr19_v10_g15659.t1">
    <property type="protein sequence ID" value="Gr19_v10_g15659.t1"/>
    <property type="gene ID" value="Gr19_v10_g15659"/>
</dbReference>
<proteinExistence type="predicted"/>
<organism evidence="2 3">
    <name type="scientific">Globodera rostochiensis</name>
    <name type="common">Golden nematode worm</name>
    <name type="synonym">Heterodera rostochiensis</name>
    <dbReference type="NCBI Taxonomy" id="31243"/>
    <lineage>
        <taxon>Eukaryota</taxon>
        <taxon>Metazoa</taxon>
        <taxon>Ecdysozoa</taxon>
        <taxon>Nematoda</taxon>
        <taxon>Chromadorea</taxon>
        <taxon>Rhabditida</taxon>
        <taxon>Tylenchina</taxon>
        <taxon>Tylenchomorpha</taxon>
        <taxon>Tylenchoidea</taxon>
        <taxon>Heteroderidae</taxon>
        <taxon>Heteroderinae</taxon>
        <taxon>Globodera</taxon>
    </lineage>
</organism>
<reference evidence="3" key="1">
    <citation type="submission" date="2022-11" db="UniProtKB">
        <authorList>
            <consortium name="WormBaseParasite"/>
        </authorList>
    </citation>
    <scope>IDENTIFICATION</scope>
</reference>
<name>A0A914HBT1_GLORO</name>
<accession>A0A914HBT1</accession>
<protein>
    <submittedName>
        <fullName evidence="3">Uncharacterized protein</fullName>
    </submittedName>
</protein>
<dbReference type="AlphaFoldDB" id="A0A914HBT1"/>
<feature type="region of interest" description="Disordered" evidence="1">
    <location>
        <begin position="64"/>
        <end position="86"/>
    </location>
</feature>
<evidence type="ECO:0000313" key="3">
    <source>
        <dbReference type="WBParaSite" id="Gr19_v10_g15659.t1"/>
    </source>
</evidence>
<sequence>MDYTPKGLFGSEFGGYDSSLPPPPEGIDSKSPNFCCPRRVRGRTSFFGGSLLEMCRHATIEGGIKQKELSQRSGGRGPTETAPHKW</sequence>
<keyword evidence="2" id="KW-1185">Reference proteome</keyword>
<evidence type="ECO:0000256" key="1">
    <source>
        <dbReference type="SAM" id="MobiDB-lite"/>
    </source>
</evidence>
<feature type="region of interest" description="Disordered" evidence="1">
    <location>
        <begin position="1"/>
        <end position="32"/>
    </location>
</feature>
<dbReference type="Proteomes" id="UP000887572">
    <property type="component" value="Unplaced"/>
</dbReference>
<evidence type="ECO:0000313" key="2">
    <source>
        <dbReference type="Proteomes" id="UP000887572"/>
    </source>
</evidence>